<dbReference type="Pfam" id="PF14009">
    <property type="entry name" value="PADRE"/>
    <property type="match status" value="1"/>
</dbReference>
<reference evidence="2" key="1">
    <citation type="submission" date="2023-04" db="EMBL/GenBank/DDBJ databases">
        <authorList>
            <person name="Vijverberg K."/>
            <person name="Xiong W."/>
            <person name="Schranz E."/>
        </authorList>
    </citation>
    <scope>NUCLEOTIDE SEQUENCE</scope>
</reference>
<gene>
    <name evidence="2" type="ORF">LSALG_LOCUS39427</name>
</gene>
<accession>A0AA36EM59</accession>
<proteinExistence type="predicted"/>
<evidence type="ECO:0000256" key="1">
    <source>
        <dbReference type="SAM" id="MobiDB-lite"/>
    </source>
</evidence>
<keyword evidence="3" id="KW-1185">Reference proteome</keyword>
<dbReference type="EMBL" id="OX465085">
    <property type="protein sequence ID" value="CAI9300823.1"/>
    <property type="molecule type" value="Genomic_DNA"/>
</dbReference>
<protein>
    <recommendedName>
        <fullName evidence="4">DUF4228 domain-containing protein</fullName>
    </recommendedName>
</protein>
<feature type="region of interest" description="Disordered" evidence="1">
    <location>
        <begin position="143"/>
        <end position="163"/>
    </location>
</feature>
<dbReference type="PANTHER" id="PTHR33052">
    <property type="entry name" value="DUF4228 DOMAIN PROTEIN-RELATED"/>
    <property type="match status" value="1"/>
</dbReference>
<evidence type="ECO:0000313" key="3">
    <source>
        <dbReference type="Proteomes" id="UP001177003"/>
    </source>
</evidence>
<dbReference type="AlphaFoldDB" id="A0AA36EM59"/>
<dbReference type="InterPro" id="IPR025322">
    <property type="entry name" value="PADRE_dom"/>
</dbReference>
<sequence length="223" mass="25144">MGNVIPACCMVSHDQGSFPKVIYWEGNTKTLTRKRPVVAGEIMFEFPESMVCDADRFFIGHTIPALSIDDQLKPGKTYFVLPLDIFSTEILSASSISAFVSHTPKQINPAHLKECPLEYIKGSNGRVLIKVKPEFMARHLTCRGEGHDDDDDQTNKGTIGGNNSSRSCLCSTPELKKEYKQLVRSKDQTWSPNLETISEAKRIWYSPYRVIGLEWKEKDELDA</sequence>
<dbReference type="Proteomes" id="UP001177003">
    <property type="component" value="Chromosome 9"/>
</dbReference>
<name>A0AA36EM59_LACSI</name>
<organism evidence="2 3">
    <name type="scientific">Lactuca saligna</name>
    <name type="common">Willowleaf lettuce</name>
    <dbReference type="NCBI Taxonomy" id="75948"/>
    <lineage>
        <taxon>Eukaryota</taxon>
        <taxon>Viridiplantae</taxon>
        <taxon>Streptophyta</taxon>
        <taxon>Embryophyta</taxon>
        <taxon>Tracheophyta</taxon>
        <taxon>Spermatophyta</taxon>
        <taxon>Magnoliopsida</taxon>
        <taxon>eudicotyledons</taxon>
        <taxon>Gunneridae</taxon>
        <taxon>Pentapetalae</taxon>
        <taxon>asterids</taxon>
        <taxon>campanulids</taxon>
        <taxon>Asterales</taxon>
        <taxon>Asteraceae</taxon>
        <taxon>Cichorioideae</taxon>
        <taxon>Cichorieae</taxon>
        <taxon>Lactucinae</taxon>
        <taxon>Lactuca</taxon>
    </lineage>
</organism>
<evidence type="ECO:0000313" key="2">
    <source>
        <dbReference type="EMBL" id="CAI9300823.1"/>
    </source>
</evidence>
<evidence type="ECO:0008006" key="4">
    <source>
        <dbReference type="Google" id="ProtNLM"/>
    </source>
</evidence>